<accession>A0A087USB5</accession>
<keyword evidence="6 9" id="KW-0408">Iron</keyword>
<sequence>MFQHEGLFCMWIGFQPYVFIYKAEYIKAVLTSRLADNKSHDYEYIRHIVGNGLATSYAKENAQRRKLLHPVFHSRALESFIPSFNEHSLVLVNKLKTTINKSWIDITPMLTACTLDILCHTLMGVRINSQEGNEDAFEFTEAVEEITDLIMHRIVRPWFISDTIFFSSSAGQRFRKARKSIDYFVRKTIQDRKKSLKLDLNYNEFNQESKKVNKSFLEVLLEQHAKDSTLTFEDVQDEVATFMFAGHDTSTIVISWVLYLLGLHPDIQKNVYEEQCSIFEKNKTAEVTNEDLKKMVYLENVIKETLRLYPPGPLLGRKSKENIKTGSYIIPAGTNIFLHVYKLHRDPDVFPNPEKFDPDRFSSENYAKRDTFSWIPFSAGCRSCIGQRYGMIETKIILSHILRNFKVTSLDPRDEMKVYMKVTLRWSNPLRLRFSLR</sequence>
<comment type="subcellular location">
    <subcellularLocation>
        <location evidence="2">Endoplasmic reticulum membrane</location>
    </subcellularLocation>
</comment>
<keyword evidence="4 9" id="KW-0349">Heme</keyword>
<dbReference type="GO" id="GO:0020037">
    <property type="term" value="F:heme binding"/>
    <property type="evidence" value="ECO:0007669"/>
    <property type="project" value="InterPro"/>
</dbReference>
<dbReference type="InterPro" id="IPR050196">
    <property type="entry name" value="Cytochrome_P450_Monoox"/>
</dbReference>
<feature type="binding site" description="axial binding residue" evidence="9">
    <location>
        <position position="384"/>
    </location>
    <ligand>
        <name>heme</name>
        <dbReference type="ChEBI" id="CHEBI:30413"/>
    </ligand>
    <ligandPart>
        <name>Fe</name>
        <dbReference type="ChEBI" id="CHEBI:18248"/>
    </ligandPart>
</feature>
<dbReference type="Proteomes" id="UP000054359">
    <property type="component" value="Unassembled WGS sequence"/>
</dbReference>
<dbReference type="GO" id="GO:0004497">
    <property type="term" value="F:monooxygenase activity"/>
    <property type="evidence" value="ECO:0007669"/>
    <property type="project" value="UniProtKB-KW"/>
</dbReference>
<evidence type="ECO:0000313" key="12">
    <source>
        <dbReference type="Proteomes" id="UP000054359"/>
    </source>
</evidence>
<keyword evidence="10" id="KW-0560">Oxidoreductase</keyword>
<evidence type="ECO:0000256" key="8">
    <source>
        <dbReference type="ARBA" id="ARBA00023136"/>
    </source>
</evidence>
<evidence type="ECO:0000256" key="1">
    <source>
        <dbReference type="ARBA" id="ARBA00001971"/>
    </source>
</evidence>
<evidence type="ECO:0000313" key="11">
    <source>
        <dbReference type="EMBL" id="KFM80254.1"/>
    </source>
</evidence>
<name>A0A087USB5_STEMI</name>
<protein>
    <submittedName>
        <fullName evidence="11">Cytochrome P450 4C1</fullName>
    </submittedName>
</protein>
<dbReference type="OrthoDB" id="1470350at2759"/>
<organism evidence="11 12">
    <name type="scientific">Stegodyphus mimosarum</name>
    <name type="common">African social velvet spider</name>
    <dbReference type="NCBI Taxonomy" id="407821"/>
    <lineage>
        <taxon>Eukaryota</taxon>
        <taxon>Metazoa</taxon>
        <taxon>Ecdysozoa</taxon>
        <taxon>Arthropoda</taxon>
        <taxon>Chelicerata</taxon>
        <taxon>Arachnida</taxon>
        <taxon>Araneae</taxon>
        <taxon>Araneomorphae</taxon>
        <taxon>Entelegynae</taxon>
        <taxon>Eresoidea</taxon>
        <taxon>Eresidae</taxon>
        <taxon>Stegodyphus</taxon>
    </lineage>
</organism>
<keyword evidence="8" id="KW-0472">Membrane</keyword>
<evidence type="ECO:0000256" key="10">
    <source>
        <dbReference type="RuleBase" id="RU000461"/>
    </source>
</evidence>
<dbReference type="InterPro" id="IPR036396">
    <property type="entry name" value="Cyt_P450_sf"/>
</dbReference>
<keyword evidence="7 10" id="KW-0503">Monooxygenase</keyword>
<dbReference type="CDD" id="cd20628">
    <property type="entry name" value="CYP4"/>
    <property type="match status" value="1"/>
</dbReference>
<dbReference type="PRINTS" id="PR00385">
    <property type="entry name" value="P450"/>
</dbReference>
<keyword evidence="9 10" id="KW-0479">Metal-binding</keyword>
<dbReference type="GO" id="GO:0016705">
    <property type="term" value="F:oxidoreductase activity, acting on paired donors, with incorporation or reduction of molecular oxygen"/>
    <property type="evidence" value="ECO:0007669"/>
    <property type="project" value="InterPro"/>
</dbReference>
<evidence type="ECO:0000256" key="4">
    <source>
        <dbReference type="ARBA" id="ARBA00022617"/>
    </source>
</evidence>
<dbReference type="STRING" id="407821.A0A087USB5"/>
<dbReference type="Gene3D" id="1.10.630.10">
    <property type="entry name" value="Cytochrome P450"/>
    <property type="match status" value="1"/>
</dbReference>
<proteinExistence type="inferred from homology"/>
<dbReference type="OMA" id="LIMHRIV"/>
<dbReference type="GO" id="GO:0005789">
    <property type="term" value="C:endoplasmic reticulum membrane"/>
    <property type="evidence" value="ECO:0007669"/>
    <property type="project" value="UniProtKB-SubCell"/>
</dbReference>
<keyword evidence="5" id="KW-0256">Endoplasmic reticulum</keyword>
<dbReference type="GO" id="GO:0005506">
    <property type="term" value="F:iron ion binding"/>
    <property type="evidence" value="ECO:0007669"/>
    <property type="project" value="InterPro"/>
</dbReference>
<dbReference type="Pfam" id="PF00067">
    <property type="entry name" value="p450"/>
    <property type="match status" value="1"/>
</dbReference>
<reference evidence="11 12" key="1">
    <citation type="submission" date="2013-11" db="EMBL/GenBank/DDBJ databases">
        <title>Genome sequencing of Stegodyphus mimosarum.</title>
        <authorList>
            <person name="Bechsgaard J."/>
        </authorList>
    </citation>
    <scope>NUCLEOTIDE SEQUENCE [LARGE SCALE GENOMIC DNA]</scope>
</reference>
<dbReference type="PANTHER" id="PTHR24291:SF189">
    <property type="entry name" value="CYTOCHROME P450 4C3-RELATED"/>
    <property type="match status" value="1"/>
</dbReference>
<feature type="non-terminal residue" evidence="11">
    <location>
        <position position="437"/>
    </location>
</feature>
<dbReference type="InterPro" id="IPR017972">
    <property type="entry name" value="Cyt_P450_CS"/>
</dbReference>
<evidence type="ECO:0000256" key="6">
    <source>
        <dbReference type="ARBA" id="ARBA00023004"/>
    </source>
</evidence>
<dbReference type="EMBL" id="KK121338">
    <property type="protein sequence ID" value="KFM80254.1"/>
    <property type="molecule type" value="Genomic_DNA"/>
</dbReference>
<dbReference type="InterPro" id="IPR001128">
    <property type="entry name" value="Cyt_P450"/>
</dbReference>
<dbReference type="PRINTS" id="PR00463">
    <property type="entry name" value="EP450I"/>
</dbReference>
<evidence type="ECO:0000256" key="3">
    <source>
        <dbReference type="ARBA" id="ARBA00010617"/>
    </source>
</evidence>
<dbReference type="AlphaFoldDB" id="A0A087USB5"/>
<evidence type="ECO:0000256" key="2">
    <source>
        <dbReference type="ARBA" id="ARBA00004586"/>
    </source>
</evidence>
<gene>
    <name evidence="11" type="ORF">X975_21640</name>
</gene>
<dbReference type="PANTHER" id="PTHR24291">
    <property type="entry name" value="CYTOCHROME P450 FAMILY 4"/>
    <property type="match status" value="1"/>
</dbReference>
<keyword evidence="12" id="KW-1185">Reference proteome</keyword>
<comment type="similarity">
    <text evidence="3 10">Belongs to the cytochrome P450 family.</text>
</comment>
<evidence type="ECO:0000256" key="5">
    <source>
        <dbReference type="ARBA" id="ARBA00022824"/>
    </source>
</evidence>
<dbReference type="SUPFAM" id="SSF48264">
    <property type="entry name" value="Cytochrome P450"/>
    <property type="match status" value="1"/>
</dbReference>
<evidence type="ECO:0000256" key="7">
    <source>
        <dbReference type="ARBA" id="ARBA00023033"/>
    </source>
</evidence>
<comment type="cofactor">
    <cofactor evidence="1 9">
        <name>heme</name>
        <dbReference type="ChEBI" id="CHEBI:30413"/>
    </cofactor>
</comment>
<dbReference type="InterPro" id="IPR002401">
    <property type="entry name" value="Cyt_P450_E_grp-I"/>
</dbReference>
<dbReference type="PROSITE" id="PS00086">
    <property type="entry name" value="CYTOCHROME_P450"/>
    <property type="match status" value="1"/>
</dbReference>
<evidence type="ECO:0000256" key="9">
    <source>
        <dbReference type="PIRSR" id="PIRSR602401-1"/>
    </source>
</evidence>